<dbReference type="EMBL" id="AEUD01000009">
    <property type="protein sequence ID" value="EGD54885.1"/>
    <property type="molecule type" value="Genomic_DNA"/>
</dbReference>
<dbReference type="STRING" id="644548.SCNU_11780"/>
<sequence length="30" mass="3268">MTAAADSAHLRRVALSGLLGTVIEYYDFLL</sequence>
<evidence type="ECO:0000313" key="1">
    <source>
        <dbReference type="EMBL" id="EGD54885.1"/>
    </source>
</evidence>
<reference evidence="1 2" key="1">
    <citation type="journal article" date="2011" name="J. Bacteriol.">
        <title>Draft Genome Sequence of Gordonia neofelifaecis NRRL B-59395, a Cholesterol-Degrading Actinomycete.</title>
        <authorList>
            <person name="Ge F."/>
            <person name="Li W."/>
            <person name="Chen G."/>
            <person name="Liu Y."/>
            <person name="Zhang G."/>
            <person name="Yong B."/>
            <person name="Wang Q."/>
            <person name="Wang N."/>
            <person name="Huang Z."/>
            <person name="Li W."/>
            <person name="Wang J."/>
            <person name="Wu C."/>
            <person name="Xie Q."/>
            <person name="Liu G."/>
        </authorList>
    </citation>
    <scope>NUCLEOTIDE SEQUENCE [LARGE SCALE GENOMIC DNA]</scope>
    <source>
        <strain evidence="1 2">NRRL B-59395</strain>
    </source>
</reference>
<dbReference type="Proteomes" id="UP000035065">
    <property type="component" value="Unassembled WGS sequence"/>
</dbReference>
<comment type="caution">
    <text evidence="1">The sequence shown here is derived from an EMBL/GenBank/DDBJ whole genome shotgun (WGS) entry which is preliminary data.</text>
</comment>
<accession>F1YK39</accession>
<protein>
    <submittedName>
        <fullName evidence="1">Uncharacterized protein</fullName>
    </submittedName>
</protein>
<proteinExistence type="predicted"/>
<name>F1YK39_9ACTN</name>
<gene>
    <name evidence="1" type="ORF">SCNU_11780</name>
</gene>
<keyword evidence="2" id="KW-1185">Reference proteome</keyword>
<evidence type="ECO:0000313" key="2">
    <source>
        <dbReference type="Proteomes" id="UP000035065"/>
    </source>
</evidence>
<dbReference type="AlphaFoldDB" id="F1YK39"/>
<organism evidence="1 2">
    <name type="scientific">Gordonia neofelifaecis NRRL B-59395</name>
    <dbReference type="NCBI Taxonomy" id="644548"/>
    <lineage>
        <taxon>Bacteria</taxon>
        <taxon>Bacillati</taxon>
        <taxon>Actinomycetota</taxon>
        <taxon>Actinomycetes</taxon>
        <taxon>Mycobacteriales</taxon>
        <taxon>Gordoniaceae</taxon>
        <taxon>Gordonia</taxon>
    </lineage>
</organism>